<comment type="function">
    <text evidence="12">Fluoride-specific ion channel. Important for reducing fluoride concentration in the cell, thus reducing its toxicity.</text>
</comment>
<dbReference type="InterPro" id="IPR003691">
    <property type="entry name" value="FluC"/>
</dbReference>
<dbReference type="Pfam" id="PF02537">
    <property type="entry name" value="CRCB"/>
    <property type="match status" value="1"/>
</dbReference>
<evidence type="ECO:0000256" key="2">
    <source>
        <dbReference type="ARBA" id="ARBA00022475"/>
    </source>
</evidence>
<keyword evidence="9 12" id="KW-0407">Ion channel</keyword>
<keyword evidence="8 12" id="KW-0472">Membrane</keyword>
<evidence type="ECO:0000256" key="4">
    <source>
        <dbReference type="ARBA" id="ARBA00022692"/>
    </source>
</evidence>
<keyword evidence="5 12" id="KW-1133">Transmembrane helix</keyword>
<keyword evidence="2 12" id="KW-1003">Cell membrane</keyword>
<dbReference type="GO" id="GO:0140114">
    <property type="term" value="P:cellular detoxification of fluoride"/>
    <property type="evidence" value="ECO:0007669"/>
    <property type="project" value="UniProtKB-UniRule"/>
</dbReference>
<name>A0A2A2A8V7_9BURK</name>
<evidence type="ECO:0000256" key="9">
    <source>
        <dbReference type="ARBA" id="ARBA00023303"/>
    </source>
</evidence>
<feature type="binding site" evidence="12">
    <location>
        <position position="79"/>
    </location>
    <ligand>
        <name>Na(+)</name>
        <dbReference type="ChEBI" id="CHEBI:29101"/>
        <note>structural</note>
    </ligand>
</feature>
<keyword evidence="12" id="KW-0813">Transport</keyword>
<keyword evidence="6 12" id="KW-0915">Sodium</keyword>
<comment type="activity regulation">
    <text evidence="12">Na(+) is not transported, but it plays an essential structural role and its presence is essential for fluoride channel function.</text>
</comment>
<keyword evidence="12" id="KW-0479">Metal-binding</keyword>
<accession>A0A2A2A8V7</accession>
<reference evidence="13 14" key="1">
    <citation type="submission" date="2017-08" db="EMBL/GenBank/DDBJ databases">
        <title>WGS of Clinical strains of the CDC Group NO-1 linked to zoonotic infections in humans.</title>
        <authorList>
            <person name="Bernier A.-M."/>
            <person name="Bernard K."/>
        </authorList>
    </citation>
    <scope>NUCLEOTIDE SEQUENCE [LARGE SCALE GENOMIC DNA]</scope>
    <source>
        <strain evidence="13 14">NML03-0146</strain>
    </source>
</reference>
<dbReference type="EMBL" id="NSJF01000005">
    <property type="protein sequence ID" value="PAT34201.1"/>
    <property type="molecule type" value="Genomic_DNA"/>
</dbReference>
<evidence type="ECO:0000256" key="5">
    <source>
        <dbReference type="ARBA" id="ARBA00022989"/>
    </source>
</evidence>
<dbReference type="Proteomes" id="UP000217999">
    <property type="component" value="Unassembled WGS sequence"/>
</dbReference>
<comment type="caution">
    <text evidence="13">The sequence shown here is derived from an EMBL/GenBank/DDBJ whole genome shotgun (WGS) entry which is preliminary data.</text>
</comment>
<comment type="similarity">
    <text evidence="10 12">Belongs to the fluoride channel Fluc/FEX (TC 1.A.43) family.</text>
</comment>
<gene>
    <name evidence="12 13" type="primary">crcB</name>
    <name evidence="12" type="synonym">fluC</name>
    <name evidence="13" type="ORF">CK620_10785</name>
</gene>
<evidence type="ECO:0000256" key="10">
    <source>
        <dbReference type="ARBA" id="ARBA00035120"/>
    </source>
</evidence>
<feature type="binding site" evidence="12">
    <location>
        <position position="82"/>
    </location>
    <ligand>
        <name>Na(+)</name>
        <dbReference type="ChEBI" id="CHEBI:29101"/>
        <note>structural</note>
    </ligand>
</feature>
<feature type="transmembrane region" description="Helical" evidence="12">
    <location>
        <begin position="37"/>
        <end position="59"/>
    </location>
</feature>
<dbReference type="PANTHER" id="PTHR28259:SF1">
    <property type="entry name" value="FLUORIDE EXPORT PROTEIN 1-RELATED"/>
    <property type="match status" value="1"/>
</dbReference>
<dbReference type="HAMAP" id="MF_00454">
    <property type="entry name" value="FluC"/>
    <property type="match status" value="1"/>
</dbReference>
<dbReference type="NCBIfam" id="TIGR00494">
    <property type="entry name" value="crcB"/>
    <property type="match status" value="1"/>
</dbReference>
<evidence type="ECO:0000256" key="6">
    <source>
        <dbReference type="ARBA" id="ARBA00023053"/>
    </source>
</evidence>
<evidence type="ECO:0000313" key="14">
    <source>
        <dbReference type="Proteomes" id="UP000217999"/>
    </source>
</evidence>
<dbReference type="PANTHER" id="PTHR28259">
    <property type="entry name" value="FLUORIDE EXPORT PROTEIN 1-RELATED"/>
    <property type="match status" value="1"/>
</dbReference>
<keyword evidence="4 12" id="KW-0812">Transmembrane</keyword>
<dbReference type="GO" id="GO:0062054">
    <property type="term" value="F:fluoride channel activity"/>
    <property type="evidence" value="ECO:0007669"/>
    <property type="project" value="UniProtKB-UniRule"/>
</dbReference>
<feature type="transmembrane region" description="Helical" evidence="12">
    <location>
        <begin position="71"/>
        <end position="94"/>
    </location>
</feature>
<evidence type="ECO:0000256" key="12">
    <source>
        <dbReference type="HAMAP-Rule" id="MF_00454"/>
    </source>
</evidence>
<protein>
    <recommendedName>
        <fullName evidence="12">Fluoride-specific ion channel FluC</fullName>
    </recommendedName>
</protein>
<keyword evidence="3" id="KW-0997">Cell inner membrane</keyword>
<evidence type="ECO:0000256" key="3">
    <source>
        <dbReference type="ARBA" id="ARBA00022519"/>
    </source>
</evidence>
<evidence type="ECO:0000256" key="8">
    <source>
        <dbReference type="ARBA" id="ARBA00023136"/>
    </source>
</evidence>
<evidence type="ECO:0000256" key="7">
    <source>
        <dbReference type="ARBA" id="ARBA00023065"/>
    </source>
</evidence>
<comment type="subcellular location">
    <subcellularLocation>
        <location evidence="1 12">Cell membrane</location>
        <topology evidence="1 12">Multi-pass membrane protein</topology>
    </subcellularLocation>
</comment>
<dbReference type="GO" id="GO:0046872">
    <property type="term" value="F:metal ion binding"/>
    <property type="evidence" value="ECO:0007669"/>
    <property type="project" value="UniProtKB-KW"/>
</dbReference>
<evidence type="ECO:0000256" key="11">
    <source>
        <dbReference type="ARBA" id="ARBA00035585"/>
    </source>
</evidence>
<feature type="transmembrane region" description="Helical" evidence="12">
    <location>
        <begin position="100"/>
        <end position="124"/>
    </location>
</feature>
<dbReference type="GO" id="GO:0005886">
    <property type="term" value="C:plasma membrane"/>
    <property type="evidence" value="ECO:0007669"/>
    <property type="project" value="UniProtKB-SubCell"/>
</dbReference>
<comment type="catalytic activity">
    <reaction evidence="11">
        <text>fluoride(in) = fluoride(out)</text>
        <dbReference type="Rhea" id="RHEA:76159"/>
        <dbReference type="ChEBI" id="CHEBI:17051"/>
    </reaction>
    <physiologicalReaction direction="left-to-right" evidence="11">
        <dbReference type="Rhea" id="RHEA:76160"/>
    </physiologicalReaction>
</comment>
<dbReference type="RefSeq" id="WP_095550292.1">
    <property type="nucleotide sequence ID" value="NZ_NSJF01000005.1"/>
</dbReference>
<sequence length="133" mass="13378">MNLLLVGLGGLLGAIARYVLSLHLSAATAPSAGLAPLPWGTLAVNLLGCLAIGLLAGLAMRGDWLDPALRLFLFTGVLGGFTTFSAFGLEALTLLLQRQWALALGYVLASVGLGLLAVAAGLWAGGGAAALRP</sequence>
<organism evidence="13 14">
    <name type="scientific">Vandammella animalimorsus</name>
    <dbReference type="NCBI Taxonomy" id="2029117"/>
    <lineage>
        <taxon>Bacteria</taxon>
        <taxon>Pseudomonadati</taxon>
        <taxon>Pseudomonadota</taxon>
        <taxon>Betaproteobacteria</taxon>
        <taxon>Burkholderiales</taxon>
        <taxon>Comamonadaceae</taxon>
        <taxon>Vandammella</taxon>
    </lineage>
</organism>
<evidence type="ECO:0000256" key="1">
    <source>
        <dbReference type="ARBA" id="ARBA00004651"/>
    </source>
</evidence>
<keyword evidence="7 12" id="KW-0406">Ion transport</keyword>
<dbReference type="AlphaFoldDB" id="A0A2A2A8V7"/>
<evidence type="ECO:0000313" key="13">
    <source>
        <dbReference type="EMBL" id="PAT34201.1"/>
    </source>
</evidence>
<proteinExistence type="inferred from homology"/>